<keyword evidence="6" id="KW-1185">Reference proteome</keyword>
<gene>
    <name evidence="5" type="ORF">GN244_ATG08638</name>
</gene>
<comment type="caution">
    <text evidence="5">The sequence shown here is derived from an EMBL/GenBank/DDBJ whole genome shotgun (WGS) entry which is preliminary data.</text>
</comment>
<dbReference type="PANTHER" id="PTHR23086:SF8">
    <property type="entry name" value="PHOSPHATIDYLINOSITOL 5-PHOSPHATE 4-KINASE, ISOFORM A"/>
    <property type="match status" value="1"/>
</dbReference>
<feature type="domain" description="PIPK" evidence="4">
    <location>
        <begin position="340"/>
        <end position="710"/>
    </location>
</feature>
<keyword evidence="3" id="KW-1133">Transmembrane helix</keyword>
<dbReference type="AlphaFoldDB" id="A0A833S2Z4"/>
<evidence type="ECO:0000256" key="1">
    <source>
        <dbReference type="PROSITE-ProRule" id="PRU00781"/>
    </source>
</evidence>
<dbReference type="GO" id="GO:0005886">
    <property type="term" value="C:plasma membrane"/>
    <property type="evidence" value="ECO:0007669"/>
    <property type="project" value="TreeGrafter"/>
</dbReference>
<dbReference type="Gene3D" id="3.30.800.10">
    <property type="entry name" value="Phosphatidylinositol Phosphate Kinase II Beta"/>
    <property type="match status" value="1"/>
</dbReference>
<proteinExistence type="predicted"/>
<dbReference type="InterPro" id="IPR023610">
    <property type="entry name" value="PInositol-4/5-P-5/4-kinase"/>
</dbReference>
<keyword evidence="1" id="KW-0808">Transferase</keyword>
<feature type="transmembrane region" description="Helical" evidence="3">
    <location>
        <begin position="217"/>
        <end position="235"/>
    </location>
</feature>
<dbReference type="InterPro" id="IPR002498">
    <property type="entry name" value="PInositol-4-P-4/5-kinase_core"/>
</dbReference>
<sequence length="820" mass="91785">MDQLFIAWQLTALISSLLSSGAMIFFFIRYPSIRVHPGMVLMCIFMSVSIASIMRVGLHAWYILLNPGDVGGSVPATLSRIANEELGHDAGALEAYVPFFFWCYFFFSTSATLWFLMLALDLIFSLSNPFLPFNADNVKHHIFAWPAALLYCLIFRYILGKFQSKLTANVVLYFDLPAYIVLLYIGCALVQSRRRIRILESHAHATTERMAKRIRPYLGVFAIHTMIALAIYLVQLGTEFGRMTPNALDQLSLVLETLALFALFCRDAGVFKTPSQPRAVDSSRGDSNSSNASRTTITQIEAGAATLTSTTWAAAPLSDNGGAEKIDVSNKLRMDVMRYMSKGIMRSIEMAQPVERKALRGSASEVTGSDTAIDVGGYSSVSYSDYTHVESMGVVVVGEKGGTMLSFRDCAPKIFHRIRAQFNIDQDFYRESFDPSRILSEHGSEGKSGNIFYFTANKQFMVKSVPKEEFDTLRAILYATLNLTAQRLPRTNSATLVIYDRPHYHEYLQSNPNSMLCRYFGCHSISLPIGKRRMYFVVMQNLFNEGPVDQRFDLKGNRDRRQAVSAATMEGLIEVAKDRKAIGQLLMDIDFLKISSGISLSYANTAQQQDQLCSDFVFLASRGIIDYSILLGVRYENPEKRRSHQNGLTSHDQNEVYYVGIVDMLQRYNWRWTVQRWFLGCLLCKDTHDVSAVPPDEYATRLADFVREKLFDIQENTSGPSFRNVHSRNIQSDHTGESGYSGISSRDASSPPTSMSVGILESSDIPSIEMQRLSVFSACSLDAIGIEPSSLSSSPSVAYSSVCESPIEVPETRKTTMFFV</sequence>
<feature type="transmembrane region" description="Helical" evidence="3">
    <location>
        <begin position="99"/>
        <end position="120"/>
    </location>
</feature>
<organism evidence="5 6">
    <name type="scientific">Phytophthora infestans</name>
    <name type="common">Potato late blight agent</name>
    <name type="synonym">Botrytis infestans</name>
    <dbReference type="NCBI Taxonomy" id="4787"/>
    <lineage>
        <taxon>Eukaryota</taxon>
        <taxon>Sar</taxon>
        <taxon>Stramenopiles</taxon>
        <taxon>Oomycota</taxon>
        <taxon>Peronosporomycetes</taxon>
        <taxon>Peronosporales</taxon>
        <taxon>Peronosporaceae</taxon>
        <taxon>Phytophthora</taxon>
    </lineage>
</organism>
<dbReference type="Proteomes" id="UP000602510">
    <property type="component" value="Unassembled WGS sequence"/>
</dbReference>
<feature type="transmembrane region" description="Helical" evidence="3">
    <location>
        <begin position="141"/>
        <end position="159"/>
    </location>
</feature>
<dbReference type="InterPro" id="IPR027483">
    <property type="entry name" value="PInositol-4-P-4/5-kinase_C_sf"/>
</dbReference>
<feature type="compositionally biased region" description="Polar residues" evidence="2">
    <location>
        <begin position="741"/>
        <end position="756"/>
    </location>
</feature>
<accession>A0A833S2Z4</accession>
<dbReference type="PANTHER" id="PTHR23086">
    <property type="entry name" value="PHOSPHATIDYLINOSITOL-4-PHOSPHATE 5-KINASE"/>
    <property type="match status" value="1"/>
</dbReference>
<feature type="transmembrane region" description="Helical" evidence="3">
    <location>
        <begin position="40"/>
        <end position="64"/>
    </location>
</feature>
<dbReference type="EMBL" id="WSZM01000180">
    <property type="protein sequence ID" value="KAF4039207.1"/>
    <property type="molecule type" value="Genomic_DNA"/>
</dbReference>
<dbReference type="InterPro" id="IPR027484">
    <property type="entry name" value="PInositol-4-P-5-kinase_N"/>
</dbReference>
<name>A0A833S2Z4_PHYIN</name>
<dbReference type="SMART" id="SM00330">
    <property type="entry name" value="PIPKc"/>
    <property type="match status" value="1"/>
</dbReference>
<dbReference type="Gene3D" id="3.30.810.10">
    <property type="entry name" value="2-Layer Sandwich"/>
    <property type="match status" value="1"/>
</dbReference>
<feature type="transmembrane region" description="Helical" evidence="3">
    <location>
        <begin position="6"/>
        <end position="28"/>
    </location>
</feature>
<reference evidence="5" key="1">
    <citation type="submission" date="2020-04" db="EMBL/GenBank/DDBJ databases">
        <title>Hybrid Assembly of Korean Phytophthora infestans isolates.</title>
        <authorList>
            <person name="Prokchorchik M."/>
            <person name="Lee Y."/>
            <person name="Seo J."/>
            <person name="Cho J.-H."/>
            <person name="Park Y.-E."/>
            <person name="Jang D.-C."/>
            <person name="Im J.-S."/>
            <person name="Choi J.-G."/>
            <person name="Park H.-J."/>
            <person name="Lee G.-B."/>
            <person name="Lee Y.-G."/>
            <person name="Hong S.-Y."/>
            <person name="Cho K."/>
            <person name="Sohn K.H."/>
        </authorList>
    </citation>
    <scope>NUCLEOTIDE SEQUENCE</scope>
    <source>
        <strain evidence="5">KR_1_A1</strain>
    </source>
</reference>
<feature type="compositionally biased region" description="Low complexity" evidence="2">
    <location>
        <begin position="285"/>
        <end position="294"/>
    </location>
</feature>
<evidence type="ECO:0000313" key="6">
    <source>
        <dbReference type="Proteomes" id="UP000602510"/>
    </source>
</evidence>
<evidence type="ECO:0000259" key="4">
    <source>
        <dbReference type="PROSITE" id="PS51455"/>
    </source>
</evidence>
<evidence type="ECO:0000256" key="3">
    <source>
        <dbReference type="SAM" id="Phobius"/>
    </source>
</evidence>
<dbReference type="Pfam" id="PF01504">
    <property type="entry name" value="PIP5K"/>
    <property type="match status" value="2"/>
</dbReference>
<keyword evidence="3" id="KW-0812">Transmembrane</keyword>
<keyword evidence="1" id="KW-0067">ATP-binding</keyword>
<evidence type="ECO:0000313" key="5">
    <source>
        <dbReference type="EMBL" id="KAF4039207.1"/>
    </source>
</evidence>
<feature type="region of interest" description="Disordered" evidence="2">
    <location>
        <begin position="275"/>
        <end position="294"/>
    </location>
</feature>
<keyword evidence="1" id="KW-0547">Nucleotide-binding</keyword>
<keyword evidence="3" id="KW-0472">Membrane</keyword>
<dbReference type="PROSITE" id="PS51455">
    <property type="entry name" value="PIPK"/>
    <property type="match status" value="1"/>
</dbReference>
<dbReference type="GO" id="GO:0005524">
    <property type="term" value="F:ATP binding"/>
    <property type="evidence" value="ECO:0007669"/>
    <property type="project" value="UniProtKB-UniRule"/>
</dbReference>
<protein>
    <submittedName>
        <fullName evidence="5">Phosphatidylinositol-4-phosphate 5-Kinase</fullName>
    </submittedName>
</protein>
<feature type="transmembrane region" description="Helical" evidence="3">
    <location>
        <begin position="171"/>
        <end position="190"/>
    </location>
</feature>
<dbReference type="SUPFAM" id="SSF56104">
    <property type="entry name" value="SAICAR synthase-like"/>
    <property type="match status" value="1"/>
</dbReference>
<dbReference type="GO" id="GO:0046854">
    <property type="term" value="P:phosphatidylinositol phosphate biosynthetic process"/>
    <property type="evidence" value="ECO:0007669"/>
    <property type="project" value="TreeGrafter"/>
</dbReference>
<keyword evidence="1 5" id="KW-0418">Kinase</keyword>
<dbReference type="CDD" id="cd00139">
    <property type="entry name" value="PIPKc"/>
    <property type="match status" value="1"/>
</dbReference>
<evidence type="ECO:0000256" key="2">
    <source>
        <dbReference type="SAM" id="MobiDB-lite"/>
    </source>
</evidence>
<feature type="region of interest" description="Disordered" evidence="2">
    <location>
        <begin position="722"/>
        <end position="756"/>
    </location>
</feature>
<dbReference type="GO" id="GO:0016308">
    <property type="term" value="F:1-phosphatidylinositol-4-phosphate 5-kinase activity"/>
    <property type="evidence" value="ECO:0007669"/>
    <property type="project" value="TreeGrafter"/>
</dbReference>